<gene>
    <name evidence="8" type="ORF">NFG58_09595</name>
</gene>
<evidence type="ECO:0000256" key="4">
    <source>
        <dbReference type="ARBA" id="ARBA00023004"/>
    </source>
</evidence>
<name>A0AAU7KNH5_9GAMM</name>
<keyword evidence="3" id="KW-0560">Oxidoreductase</keyword>
<keyword evidence="4" id="KW-0408">Iron</keyword>
<evidence type="ECO:0000256" key="7">
    <source>
        <dbReference type="ARBA" id="ARBA00035045"/>
    </source>
</evidence>
<evidence type="ECO:0000256" key="2">
    <source>
        <dbReference type="ARBA" id="ARBA00022964"/>
    </source>
</evidence>
<evidence type="ECO:0000313" key="8">
    <source>
        <dbReference type="EMBL" id="XBO72925.1"/>
    </source>
</evidence>
<dbReference type="SMART" id="SM01150">
    <property type="entry name" value="DUF1338"/>
    <property type="match status" value="1"/>
</dbReference>
<proteinExistence type="inferred from homology"/>
<reference evidence="8" key="1">
    <citation type="submission" date="2022-06" db="EMBL/GenBank/DDBJ databases">
        <title>A novel DMS-producing enzyme.</title>
        <authorList>
            <person name="Zhang Y."/>
        </authorList>
    </citation>
    <scope>NUCLEOTIDE SEQUENCE</scope>
    <source>
        <strain evidence="8">RT37</strain>
    </source>
</reference>
<dbReference type="AlphaFoldDB" id="A0AAU7KNH5"/>
<organism evidence="8">
    <name type="scientific">Halomonas sp. RT37</name>
    <dbReference type="NCBI Taxonomy" id="2950872"/>
    <lineage>
        <taxon>Bacteria</taxon>
        <taxon>Pseudomonadati</taxon>
        <taxon>Pseudomonadota</taxon>
        <taxon>Gammaproteobacteria</taxon>
        <taxon>Oceanospirillales</taxon>
        <taxon>Halomonadaceae</taxon>
        <taxon>Halomonas</taxon>
    </lineage>
</organism>
<evidence type="ECO:0000256" key="5">
    <source>
        <dbReference type="ARBA" id="ARBA00035013"/>
    </source>
</evidence>
<evidence type="ECO:0000256" key="6">
    <source>
        <dbReference type="ARBA" id="ARBA00035023"/>
    </source>
</evidence>
<accession>A0AAU7KNH5</accession>
<dbReference type="Gene3D" id="3.10.180.50">
    <property type="match status" value="1"/>
</dbReference>
<evidence type="ECO:0000256" key="3">
    <source>
        <dbReference type="ARBA" id="ARBA00023002"/>
    </source>
</evidence>
<dbReference type="InterPro" id="IPR009770">
    <property type="entry name" value="HGLS"/>
</dbReference>
<dbReference type="EMBL" id="CP098827">
    <property type="protein sequence ID" value="XBO72925.1"/>
    <property type="molecule type" value="Genomic_DNA"/>
</dbReference>
<comment type="similarity">
    <text evidence="5">Belongs to the 2-oxoadipate dioxygenase/decarboxylase family.</text>
</comment>
<protein>
    <recommendedName>
        <fullName evidence="6">2-oxoadipate dioxygenase/decarboxylase</fullName>
        <ecNumber evidence="6">1.13.11.93</ecNumber>
    </recommendedName>
    <alternativeName>
        <fullName evidence="7">2-hydroxyglutarate synthase</fullName>
    </alternativeName>
</protein>
<keyword evidence="2" id="KW-0223">Dioxygenase</keyword>
<evidence type="ECO:0000256" key="1">
    <source>
        <dbReference type="ARBA" id="ARBA00001954"/>
    </source>
</evidence>
<dbReference type="EC" id="1.13.11.93" evidence="6"/>
<comment type="cofactor">
    <cofactor evidence="1">
        <name>Fe(2+)</name>
        <dbReference type="ChEBI" id="CHEBI:29033"/>
    </cofactor>
</comment>
<dbReference type="RefSeq" id="WP_348828050.1">
    <property type="nucleotide sequence ID" value="NZ_CP098827.1"/>
</dbReference>
<dbReference type="GO" id="GO:0051213">
    <property type="term" value="F:dioxygenase activity"/>
    <property type="evidence" value="ECO:0007669"/>
    <property type="project" value="UniProtKB-KW"/>
</dbReference>
<sequence length="252" mass="28650">MTEQQRFVQQLWLDYVHQHPDIGALRLWPVDAPVECFTLVTVSQSPWSLASLLPDLEQHGYRPLYRYALPDRGLLACLFAGREEGPRLNIVELQTTRLSRQPRDTLLKLVATGNAERTPLLGANRPWSMPDWDSYQQLHRAHPLAGWLAVMGPRVHHVAFDCRRLDRSLVELDQALQQHGLHAGQNEDLALPLSAMVEHRFYPTCSRRLAFAQGDEHRVQLGGLLLLEKQASAGQQRTADVMLPPHSRCEIT</sequence>